<reference evidence="1" key="1">
    <citation type="submission" date="2018-02" db="EMBL/GenBank/DDBJ databases">
        <title>Rhizophora mucronata_Transcriptome.</title>
        <authorList>
            <person name="Meera S.P."/>
            <person name="Sreeshan A."/>
            <person name="Augustine A."/>
        </authorList>
    </citation>
    <scope>NUCLEOTIDE SEQUENCE</scope>
    <source>
        <tissue evidence="1">Leaf</tissue>
    </source>
</reference>
<dbReference type="EMBL" id="GGEC01056997">
    <property type="protein sequence ID" value="MBX37481.1"/>
    <property type="molecule type" value="Transcribed_RNA"/>
</dbReference>
<sequence>MGTLSLSSKGFIYFTLLGL</sequence>
<organism evidence="1">
    <name type="scientific">Rhizophora mucronata</name>
    <name type="common">Asiatic mangrove</name>
    <dbReference type="NCBI Taxonomy" id="61149"/>
    <lineage>
        <taxon>Eukaryota</taxon>
        <taxon>Viridiplantae</taxon>
        <taxon>Streptophyta</taxon>
        <taxon>Embryophyta</taxon>
        <taxon>Tracheophyta</taxon>
        <taxon>Spermatophyta</taxon>
        <taxon>Magnoliopsida</taxon>
        <taxon>eudicotyledons</taxon>
        <taxon>Gunneridae</taxon>
        <taxon>Pentapetalae</taxon>
        <taxon>rosids</taxon>
        <taxon>fabids</taxon>
        <taxon>Malpighiales</taxon>
        <taxon>Rhizophoraceae</taxon>
        <taxon>Rhizophora</taxon>
    </lineage>
</organism>
<name>A0A2P2N4P6_RHIMU</name>
<dbReference type="AlphaFoldDB" id="A0A2P2N4P6"/>
<protein>
    <submittedName>
        <fullName evidence="1">Uncharacterized protein</fullName>
    </submittedName>
</protein>
<proteinExistence type="predicted"/>
<accession>A0A2P2N4P6</accession>
<evidence type="ECO:0000313" key="1">
    <source>
        <dbReference type="EMBL" id="MBX37481.1"/>
    </source>
</evidence>